<dbReference type="InterPro" id="IPR007252">
    <property type="entry name" value="Nup84/Nup107"/>
</dbReference>
<comment type="subunit">
    <text evidence="17">Part of the nuclear pore complex (NPC). Forms part of the Nup160 subcomplex in the nuclear pore which is composed of NUP160, NUP133, NUP107 and Nup96; this complex plays a role in RNA export and in tethering Nup98 and NUP153 to the nucleus. Does not interact with TPR. Interacts with ZNF106.</text>
</comment>
<keyword evidence="7" id="KW-0509">mRNA transport</keyword>
<dbReference type="Pfam" id="PF04121">
    <property type="entry name" value="Nup84_Nup100"/>
    <property type="match status" value="1"/>
</dbReference>
<keyword evidence="13 18" id="KW-0472">Membrane</keyword>
<keyword evidence="11 18" id="KW-0811">Translocation</keyword>
<dbReference type="PANTHER" id="PTHR13003">
    <property type="entry name" value="NUP107-RELATED"/>
    <property type="match status" value="1"/>
</dbReference>
<reference evidence="20" key="2">
    <citation type="submission" date="2025-09" db="UniProtKB">
        <authorList>
            <consortium name="Ensembl"/>
        </authorList>
    </citation>
    <scope>IDENTIFICATION</scope>
</reference>
<keyword evidence="10" id="KW-0007">Acetylation</keyword>
<name>A0A8C1DN92_CYPCA</name>
<evidence type="ECO:0000256" key="1">
    <source>
        <dbReference type="ARBA" id="ARBA00004629"/>
    </source>
</evidence>
<reference evidence="20" key="1">
    <citation type="submission" date="2025-08" db="UniProtKB">
        <authorList>
            <consortium name="Ensembl"/>
        </authorList>
    </citation>
    <scope>IDENTIFICATION</scope>
</reference>
<evidence type="ECO:0000256" key="6">
    <source>
        <dbReference type="ARBA" id="ARBA00022553"/>
    </source>
</evidence>
<organism evidence="20 21">
    <name type="scientific">Cyprinus carpio carpio</name>
    <dbReference type="NCBI Taxonomy" id="630221"/>
    <lineage>
        <taxon>Eukaryota</taxon>
        <taxon>Metazoa</taxon>
        <taxon>Chordata</taxon>
        <taxon>Craniata</taxon>
        <taxon>Vertebrata</taxon>
        <taxon>Euteleostomi</taxon>
        <taxon>Actinopterygii</taxon>
        <taxon>Neopterygii</taxon>
        <taxon>Teleostei</taxon>
        <taxon>Ostariophysi</taxon>
        <taxon>Cypriniformes</taxon>
        <taxon>Cyprinidae</taxon>
        <taxon>Cyprininae</taxon>
        <taxon>Cyprinus</taxon>
    </lineage>
</organism>
<evidence type="ECO:0000256" key="15">
    <source>
        <dbReference type="ARBA" id="ARBA00023328"/>
    </source>
</evidence>
<evidence type="ECO:0000256" key="9">
    <source>
        <dbReference type="ARBA" id="ARBA00022927"/>
    </source>
</evidence>
<dbReference type="Proteomes" id="UP001108240">
    <property type="component" value="Unplaced"/>
</dbReference>
<dbReference type="Gene3D" id="1.10.3450.20">
    <property type="match status" value="1"/>
</dbReference>
<keyword evidence="6" id="KW-0597">Phosphoprotein</keyword>
<dbReference type="GeneTree" id="ENSGT00390000012080"/>
<dbReference type="GO" id="GO:0006406">
    <property type="term" value="P:mRNA export from nucleus"/>
    <property type="evidence" value="ECO:0007669"/>
    <property type="project" value="TreeGrafter"/>
</dbReference>
<keyword evidence="14 18" id="KW-0539">Nucleus</keyword>
<feature type="compositionally biased region" description="Basic residues" evidence="19">
    <location>
        <begin position="20"/>
        <end position="30"/>
    </location>
</feature>
<dbReference type="GO" id="GO:0000776">
    <property type="term" value="C:kinetochore"/>
    <property type="evidence" value="ECO:0007669"/>
    <property type="project" value="UniProtKB-KW"/>
</dbReference>
<keyword evidence="21" id="KW-1185">Reference proteome</keyword>
<keyword evidence="3 18" id="KW-0813">Transport</keyword>
<evidence type="ECO:0000256" key="2">
    <source>
        <dbReference type="ARBA" id="ARBA00009510"/>
    </source>
</evidence>
<evidence type="ECO:0000256" key="8">
    <source>
        <dbReference type="ARBA" id="ARBA00022838"/>
    </source>
</evidence>
<dbReference type="AlphaFoldDB" id="A0A8C1DN92"/>
<evidence type="ECO:0000256" key="4">
    <source>
        <dbReference type="ARBA" id="ARBA00022454"/>
    </source>
</evidence>
<dbReference type="FunFam" id="1.20.190.50:FF:000001">
    <property type="entry name" value="Nuclear pore complex protein"/>
    <property type="match status" value="1"/>
</dbReference>
<keyword evidence="8" id="KW-0995">Kinetochore</keyword>
<keyword evidence="5" id="KW-0488">Methylation</keyword>
<protein>
    <recommendedName>
        <fullName evidence="18">Nuclear pore complex protein</fullName>
    </recommendedName>
</protein>
<evidence type="ECO:0000256" key="16">
    <source>
        <dbReference type="ARBA" id="ARBA00056880"/>
    </source>
</evidence>
<comment type="similarity">
    <text evidence="2 18">Belongs to the nucleoporin Nup84/Nup107 family.</text>
</comment>
<comment type="function">
    <text evidence="18">Functions as a component of the nuclear pore complex (NPC).</text>
</comment>
<evidence type="ECO:0000256" key="7">
    <source>
        <dbReference type="ARBA" id="ARBA00022816"/>
    </source>
</evidence>
<keyword evidence="12 18" id="KW-0906">Nuclear pore complex</keyword>
<dbReference type="Gene3D" id="1.20.190.50">
    <property type="match status" value="1"/>
</dbReference>
<evidence type="ECO:0000256" key="18">
    <source>
        <dbReference type="RuleBase" id="RU365072"/>
    </source>
</evidence>
<dbReference type="PANTHER" id="PTHR13003:SF2">
    <property type="entry name" value="NUCLEAR PORE COMPLEX PROTEIN NUP107"/>
    <property type="match status" value="1"/>
</dbReference>
<evidence type="ECO:0000256" key="11">
    <source>
        <dbReference type="ARBA" id="ARBA00023010"/>
    </source>
</evidence>
<feature type="compositionally biased region" description="Polar residues" evidence="19">
    <location>
        <begin position="39"/>
        <end position="58"/>
    </location>
</feature>
<evidence type="ECO:0000256" key="5">
    <source>
        <dbReference type="ARBA" id="ARBA00022481"/>
    </source>
</evidence>
<dbReference type="GO" id="GO:0031080">
    <property type="term" value="C:nuclear pore outer ring"/>
    <property type="evidence" value="ECO:0007669"/>
    <property type="project" value="TreeGrafter"/>
</dbReference>
<evidence type="ECO:0000313" key="21">
    <source>
        <dbReference type="Proteomes" id="UP001108240"/>
    </source>
</evidence>
<proteinExistence type="inferred from homology"/>
<accession>A0A8C1DN92</accession>
<evidence type="ECO:0000256" key="14">
    <source>
        <dbReference type="ARBA" id="ARBA00023242"/>
    </source>
</evidence>
<keyword evidence="15" id="KW-0137">Centromere</keyword>
<evidence type="ECO:0000256" key="17">
    <source>
        <dbReference type="ARBA" id="ARBA00063956"/>
    </source>
</evidence>
<evidence type="ECO:0000256" key="10">
    <source>
        <dbReference type="ARBA" id="ARBA00022990"/>
    </source>
</evidence>
<evidence type="ECO:0000256" key="13">
    <source>
        <dbReference type="ARBA" id="ARBA00023136"/>
    </source>
</evidence>
<evidence type="ECO:0000256" key="3">
    <source>
        <dbReference type="ARBA" id="ARBA00022448"/>
    </source>
</evidence>
<feature type="region of interest" description="Disordered" evidence="19">
    <location>
        <begin position="17"/>
        <end position="58"/>
    </location>
</feature>
<evidence type="ECO:0000256" key="12">
    <source>
        <dbReference type="ARBA" id="ARBA00023132"/>
    </source>
</evidence>
<comment type="function">
    <text evidence="16">Plays a role in the nuclear pore complex (NPC) assembly and/or maintenance. Required for the assembly of peripheral proteins into the NPC. May anchor NUP62 to the NPC. Involved in nephrogenesis.</text>
</comment>
<comment type="subcellular location">
    <subcellularLocation>
        <location evidence="1">Chromosome</location>
        <location evidence="1">Centromere</location>
        <location evidence="1">Kinetochore</location>
    </subcellularLocation>
    <subcellularLocation>
        <location evidence="18">Nucleus</location>
        <location evidence="18">Nuclear pore complex</location>
    </subcellularLocation>
    <subcellularLocation>
        <location evidence="18">Nucleus membrane</location>
    </subcellularLocation>
</comment>
<sequence>MDWNQTWLSPAVRDTEVTRAARRKSSHKKVAFPLAQDESPGTSTTPARPQLRQTPGSLLKQTFTPRSALRNPDVSAILGTGSRTPRFVNTPRTKGSLSMNLDDSDWTNSLFPSPLSGMVDTSFTEDVSMSALMLKEDDPGEASSLSLFPDFLQSYLRHASTDVFDLLEEYEALCQDKVSMLQKMVLRSAPGQQKSSKTVSITWLLQQEMVTWRLITSLYRSTAYELMVVFSLEMPTESEKAVMEQFFQKGNVVRQSQLVVDWLESIAKDEIGDFSDNIEYYAKSVYWENTLHTLKLRRNQSSGGFSRPLVTELDPDAPIRQKRPLADLDREDDTRLLKNLFNLIRAGMTDEAQRLCKRCGQAWRAATLEGWKLYHDPNINGGGELQAVEGNPHRSVWKVCCWRMAEEEQFNKYERAIYAALSGNLKQLLPVCESWEDTVWAYFRVMVDTLVEQEICSSGLGSEELEELPREFLETNWTLEKVFEELQATESKEEVCVDVLKAYISLLVKEKQVDLIAFYVSHLPADMAVSQYAQFLEEVTETEQRKHCLELATQAGLDVAAITKTVVETIRERDTDEFAHHDLTPALDTATTVEDQQKIDVIDWLVFDPAQRAEALKQSNAIMRKFLASKKHDAAKMVFAKVPEDSMREIYRQWEEQGMDTPLPAEEENAIREHLCIRAYLEAHEAFNEWFKHMNCPPVKPTAPAQAKFTEKVAHEMKEAEYKYENWQGRLGALTEDVKERIYNVLLFVDGGWMVDVREDTEEDSERAHQMTLLRRLCLPMMSFLLLTVLQRTERHQESLRLADIIASDQHEYCMSVFSKDELQKFLQKMRESSLLLLDKGLDPLGYEIQP</sequence>
<dbReference type="GO" id="GO:0031965">
    <property type="term" value="C:nuclear membrane"/>
    <property type="evidence" value="ECO:0007669"/>
    <property type="project" value="UniProtKB-SubCell"/>
</dbReference>
<dbReference type="Ensembl" id="ENSCCRT00000070771.2">
    <property type="protein sequence ID" value="ENSCCRP00000065299.2"/>
    <property type="gene ID" value="ENSCCRG00000033870.2"/>
</dbReference>
<evidence type="ECO:0000313" key="20">
    <source>
        <dbReference type="Ensembl" id="ENSCCRP00000065299.2"/>
    </source>
</evidence>
<keyword evidence="4" id="KW-0158">Chromosome</keyword>
<dbReference type="GO" id="GO:0006606">
    <property type="term" value="P:protein import into nucleus"/>
    <property type="evidence" value="ECO:0007669"/>
    <property type="project" value="TreeGrafter"/>
</dbReference>
<evidence type="ECO:0000256" key="19">
    <source>
        <dbReference type="SAM" id="MobiDB-lite"/>
    </source>
</evidence>
<keyword evidence="9" id="KW-0653">Protein transport</keyword>
<dbReference type="GO" id="GO:0000973">
    <property type="term" value="P:post-transcriptional tethering of RNA polymerase II gene DNA at nuclear periphery"/>
    <property type="evidence" value="ECO:0007669"/>
    <property type="project" value="TreeGrafter"/>
</dbReference>
<dbReference type="GO" id="GO:0017056">
    <property type="term" value="F:structural constituent of nuclear pore"/>
    <property type="evidence" value="ECO:0007669"/>
    <property type="project" value="UniProtKB-UniRule"/>
</dbReference>
<dbReference type="FunFam" id="1.10.3450.20:FF:000001">
    <property type="entry name" value="Nuclear pore complex protein"/>
    <property type="match status" value="1"/>
</dbReference>